<keyword evidence="1" id="KW-0539">Nucleus</keyword>
<keyword evidence="1" id="KW-0238">DNA-binding</keyword>
<sequence length="368" mass="41253">MERLSSRQQCDVFVCFYLNASATFQNRKRARAVVYCCCCCCCCCSITVNCKRKERTDARENKRLFNTTMDNTVNTPASPAPVRSCKEVSSSCSFHPELEPRFTVAHAESVTPVTPVTRSVEAATEGVSFPQLPSGTDDFPPQANYKNRKGYIKKPMNAYMVWARIQRSILCKANPNASFAEISMLLGNGWRNLSEEQKKPYYAETWRLKQKHRKKFPGSLQSTTSQRRRPAQEPNHHIVMDMPREVPRHGLVPGSSGQFPGLARSQVPMSPGGVLVAPSCFPFVPPFYMPRLPFCQTSSLLCSDCTCSTAHLMDLHGDSFQDHNAFSALNQDYAFCREPGAETHSNDTQDSTDILDIHALENLFNSLP</sequence>
<dbReference type="GO" id="GO:0003677">
    <property type="term" value="F:DNA binding"/>
    <property type="evidence" value="ECO:0007669"/>
    <property type="project" value="UniProtKB-UniRule"/>
</dbReference>
<feature type="DNA-binding region" description="HMG box" evidence="1">
    <location>
        <begin position="152"/>
        <end position="220"/>
    </location>
</feature>
<proteinExistence type="predicted"/>
<gene>
    <name evidence="5" type="primary">LOC108278504</name>
</gene>
<dbReference type="OrthoDB" id="6247875at2759"/>
<evidence type="ECO:0000256" key="1">
    <source>
        <dbReference type="PROSITE-ProRule" id="PRU00267"/>
    </source>
</evidence>
<evidence type="ECO:0000259" key="3">
    <source>
        <dbReference type="PROSITE" id="PS50118"/>
    </source>
</evidence>
<keyword evidence="4" id="KW-1185">Reference proteome</keyword>
<evidence type="ECO:0000256" key="2">
    <source>
        <dbReference type="SAM" id="MobiDB-lite"/>
    </source>
</evidence>
<dbReference type="SMART" id="SM00398">
    <property type="entry name" value="HMG"/>
    <property type="match status" value="1"/>
</dbReference>
<organism evidence="4 5">
    <name type="scientific">Ictalurus punctatus</name>
    <name type="common">Channel catfish</name>
    <name type="synonym">Silurus punctatus</name>
    <dbReference type="NCBI Taxonomy" id="7998"/>
    <lineage>
        <taxon>Eukaryota</taxon>
        <taxon>Metazoa</taxon>
        <taxon>Chordata</taxon>
        <taxon>Craniata</taxon>
        <taxon>Vertebrata</taxon>
        <taxon>Euteleostomi</taxon>
        <taxon>Actinopterygii</taxon>
        <taxon>Neopterygii</taxon>
        <taxon>Teleostei</taxon>
        <taxon>Ostariophysi</taxon>
        <taxon>Siluriformes</taxon>
        <taxon>Ictaluridae</taxon>
        <taxon>Ictalurus</taxon>
    </lineage>
</organism>
<dbReference type="InterPro" id="IPR009071">
    <property type="entry name" value="HMG_box_dom"/>
</dbReference>
<name>A0A2D0SXL3_ICTPU</name>
<dbReference type="GO" id="GO:0005634">
    <property type="term" value="C:nucleus"/>
    <property type="evidence" value="ECO:0007669"/>
    <property type="project" value="UniProtKB-UniRule"/>
</dbReference>
<dbReference type="RefSeq" id="XP_017347424.2">
    <property type="nucleotide sequence ID" value="XM_017491935.3"/>
</dbReference>
<reference evidence="4" key="1">
    <citation type="journal article" date="2016" name="Nat. Commun.">
        <title>The channel catfish genome sequence provides insights into the evolution of scale formation in teleosts.</title>
        <authorList>
            <person name="Liu Z."/>
            <person name="Liu S."/>
            <person name="Yao J."/>
            <person name="Bao L."/>
            <person name="Zhang J."/>
            <person name="Li Y."/>
            <person name="Jiang C."/>
            <person name="Sun L."/>
            <person name="Wang R."/>
            <person name="Zhang Y."/>
            <person name="Zhou T."/>
            <person name="Zeng Q."/>
            <person name="Fu Q."/>
            <person name="Gao S."/>
            <person name="Li N."/>
            <person name="Koren S."/>
            <person name="Jiang Y."/>
            <person name="Zimin A."/>
            <person name="Xu P."/>
            <person name="Phillippy A.M."/>
            <person name="Geng X."/>
            <person name="Song L."/>
            <person name="Sun F."/>
            <person name="Li C."/>
            <person name="Wang X."/>
            <person name="Chen A."/>
            <person name="Jin Y."/>
            <person name="Yuan Z."/>
            <person name="Yang Y."/>
            <person name="Tan S."/>
            <person name="Peatman E."/>
            <person name="Lu J."/>
            <person name="Qin Z."/>
            <person name="Dunham R."/>
            <person name="Li Z."/>
            <person name="Sonstegard T."/>
            <person name="Feng J."/>
            <person name="Danzmann R.G."/>
            <person name="Schroeder S."/>
            <person name="Scheffler B."/>
            <person name="Duke M.V."/>
            <person name="Ballard L."/>
            <person name="Kucuktas H."/>
            <person name="Kaltenboeck L."/>
            <person name="Liu H."/>
            <person name="Armbruster J."/>
            <person name="Xie Y."/>
            <person name="Kirby M.L."/>
            <person name="Tian Y."/>
            <person name="Flanagan M.E."/>
            <person name="Mu W."/>
            <person name="Waldbieser G.C."/>
        </authorList>
    </citation>
    <scope>NUCLEOTIDE SEQUENCE [LARGE SCALE GENOMIC DNA]</scope>
    <source>
        <strain evidence="4">SDA103</strain>
    </source>
</reference>
<evidence type="ECO:0000313" key="5">
    <source>
        <dbReference type="RefSeq" id="XP_017347424.2"/>
    </source>
</evidence>
<protein>
    <submittedName>
        <fullName evidence="5">Transcription factor SOX-17 isoform X2</fullName>
    </submittedName>
</protein>
<dbReference type="InterPro" id="IPR036910">
    <property type="entry name" value="HMG_box_dom_sf"/>
</dbReference>
<reference evidence="5" key="2">
    <citation type="submission" date="2025-08" db="UniProtKB">
        <authorList>
            <consortium name="RefSeq"/>
        </authorList>
    </citation>
    <scope>IDENTIFICATION</scope>
    <source>
        <tissue evidence="5">Blood</tissue>
    </source>
</reference>
<evidence type="ECO:0000313" key="4">
    <source>
        <dbReference type="Proteomes" id="UP000221080"/>
    </source>
</evidence>
<dbReference type="SUPFAM" id="SSF47095">
    <property type="entry name" value="HMG-box"/>
    <property type="match status" value="1"/>
</dbReference>
<dbReference type="PANTHER" id="PTHR47279:SF1">
    <property type="entry name" value="TRANSCRIPTION FACTOR SOX-30"/>
    <property type="match status" value="1"/>
</dbReference>
<dbReference type="AlphaFoldDB" id="A0A2D0SXL3"/>
<dbReference type="InterPro" id="IPR052856">
    <property type="entry name" value="SOX30_TF"/>
</dbReference>
<dbReference type="GeneID" id="108278504"/>
<feature type="domain" description="HMG box" evidence="3">
    <location>
        <begin position="152"/>
        <end position="220"/>
    </location>
</feature>
<dbReference type="PANTHER" id="PTHR47279">
    <property type="entry name" value="TRANSCRIPTION FACTOR SOX-30"/>
    <property type="match status" value="1"/>
</dbReference>
<feature type="region of interest" description="Disordered" evidence="2">
    <location>
        <begin position="213"/>
        <end position="237"/>
    </location>
</feature>
<dbReference type="Proteomes" id="UP000221080">
    <property type="component" value="Chromosome 18"/>
</dbReference>
<accession>A0A2D0SXL3</accession>
<dbReference type="Pfam" id="PF00505">
    <property type="entry name" value="HMG_box"/>
    <property type="match status" value="1"/>
</dbReference>
<dbReference type="Gene3D" id="1.10.30.10">
    <property type="entry name" value="High mobility group box domain"/>
    <property type="match status" value="1"/>
</dbReference>
<dbReference type="PROSITE" id="PS50118">
    <property type="entry name" value="HMG_BOX_2"/>
    <property type="match status" value="1"/>
</dbReference>